<protein>
    <submittedName>
        <fullName evidence="3">Toxin ParE1/3/4</fullName>
    </submittedName>
</protein>
<dbReference type="InterPro" id="IPR035093">
    <property type="entry name" value="RelE/ParE_toxin_dom_sf"/>
</dbReference>
<dbReference type="EMBL" id="FRBW01000003">
    <property type="protein sequence ID" value="SHM79186.1"/>
    <property type="molecule type" value="Genomic_DNA"/>
</dbReference>
<dbReference type="RefSeq" id="WP_073014338.1">
    <property type="nucleotide sequence ID" value="NZ_FRBW01000003.1"/>
</dbReference>
<comment type="similarity">
    <text evidence="1">Belongs to the RelE toxin family.</text>
</comment>
<dbReference type="STRING" id="735517.SAMN05444272_3249"/>
<evidence type="ECO:0000313" key="3">
    <source>
        <dbReference type="EMBL" id="SHM79186.1"/>
    </source>
</evidence>
<organism evidence="3 4">
    <name type="scientific">Roseibium suaedae</name>
    <dbReference type="NCBI Taxonomy" id="735517"/>
    <lineage>
        <taxon>Bacteria</taxon>
        <taxon>Pseudomonadati</taxon>
        <taxon>Pseudomonadota</taxon>
        <taxon>Alphaproteobacteria</taxon>
        <taxon>Hyphomicrobiales</taxon>
        <taxon>Stappiaceae</taxon>
        <taxon>Roseibium</taxon>
    </lineage>
</organism>
<sequence>MARVILSRRAEQDIRAIWMEIARDNEPAADNLVRRFLERADLAATQPNMGTPRPELSPTARLLIEGNYVLIYEPMDYGILLIAIVHGGRNPDNWL</sequence>
<dbReference type="AlphaFoldDB" id="A0A1M7LMG8"/>
<evidence type="ECO:0000256" key="1">
    <source>
        <dbReference type="ARBA" id="ARBA00006226"/>
    </source>
</evidence>
<dbReference type="InterPro" id="IPR051803">
    <property type="entry name" value="TA_system_RelE-like_toxin"/>
</dbReference>
<proteinExistence type="inferred from homology"/>
<gene>
    <name evidence="3" type="ORF">SAMN05444272_3249</name>
</gene>
<dbReference type="InterPro" id="IPR007712">
    <property type="entry name" value="RelE/ParE_toxin"/>
</dbReference>
<dbReference type="PANTHER" id="PTHR33755">
    <property type="entry name" value="TOXIN PARE1-RELATED"/>
    <property type="match status" value="1"/>
</dbReference>
<dbReference type="Proteomes" id="UP000186002">
    <property type="component" value="Unassembled WGS sequence"/>
</dbReference>
<dbReference type="OrthoDB" id="595470at2"/>
<accession>A0A1M7LMG8</accession>
<reference evidence="3 4" key="1">
    <citation type="submission" date="2016-11" db="EMBL/GenBank/DDBJ databases">
        <authorList>
            <person name="Jaros S."/>
            <person name="Januszkiewicz K."/>
            <person name="Wedrychowicz H."/>
        </authorList>
    </citation>
    <scope>NUCLEOTIDE SEQUENCE [LARGE SCALE GENOMIC DNA]</scope>
    <source>
        <strain evidence="3 4">DSM 22153</strain>
    </source>
</reference>
<keyword evidence="4" id="KW-1185">Reference proteome</keyword>
<keyword evidence="2" id="KW-1277">Toxin-antitoxin system</keyword>
<dbReference type="Pfam" id="PF05016">
    <property type="entry name" value="ParE_toxin"/>
    <property type="match status" value="1"/>
</dbReference>
<evidence type="ECO:0000256" key="2">
    <source>
        <dbReference type="ARBA" id="ARBA00022649"/>
    </source>
</evidence>
<name>A0A1M7LMG8_9HYPH</name>
<dbReference type="PANTHER" id="PTHR33755:SF6">
    <property type="entry name" value="PLASMID STABILIZATION SYSTEM PROTEIN"/>
    <property type="match status" value="1"/>
</dbReference>
<dbReference type="Gene3D" id="3.30.2310.20">
    <property type="entry name" value="RelE-like"/>
    <property type="match status" value="1"/>
</dbReference>
<evidence type="ECO:0000313" key="4">
    <source>
        <dbReference type="Proteomes" id="UP000186002"/>
    </source>
</evidence>